<sequence length="79" mass="9042">MPLLLEQQLFEYTSMALLKNQANVLKANKNLIHVDLFAFARYPCGIFAELFVKVGIEKSGHIRYVIVELKQESISEEIS</sequence>
<dbReference type="AlphaFoldDB" id="A0A3M7RFU0"/>
<evidence type="ECO:0000313" key="2">
    <source>
        <dbReference type="Proteomes" id="UP000276133"/>
    </source>
</evidence>
<accession>A0A3M7RFU0</accession>
<gene>
    <name evidence="1" type="ORF">BpHYR1_000297</name>
</gene>
<keyword evidence="2" id="KW-1185">Reference proteome</keyword>
<reference evidence="1 2" key="1">
    <citation type="journal article" date="2018" name="Sci. Rep.">
        <title>Genomic signatures of local adaptation to the degree of environmental predictability in rotifers.</title>
        <authorList>
            <person name="Franch-Gras L."/>
            <person name="Hahn C."/>
            <person name="Garcia-Roger E.M."/>
            <person name="Carmona M.J."/>
            <person name="Serra M."/>
            <person name="Gomez A."/>
        </authorList>
    </citation>
    <scope>NUCLEOTIDE SEQUENCE [LARGE SCALE GENOMIC DNA]</scope>
    <source>
        <strain evidence="1">HYR1</strain>
    </source>
</reference>
<comment type="caution">
    <text evidence="1">The sequence shown here is derived from an EMBL/GenBank/DDBJ whole genome shotgun (WGS) entry which is preliminary data.</text>
</comment>
<proteinExistence type="predicted"/>
<dbReference type="Proteomes" id="UP000276133">
    <property type="component" value="Unassembled WGS sequence"/>
</dbReference>
<organism evidence="1 2">
    <name type="scientific">Brachionus plicatilis</name>
    <name type="common">Marine rotifer</name>
    <name type="synonym">Brachionus muelleri</name>
    <dbReference type="NCBI Taxonomy" id="10195"/>
    <lineage>
        <taxon>Eukaryota</taxon>
        <taxon>Metazoa</taxon>
        <taxon>Spiralia</taxon>
        <taxon>Gnathifera</taxon>
        <taxon>Rotifera</taxon>
        <taxon>Eurotatoria</taxon>
        <taxon>Monogononta</taxon>
        <taxon>Pseudotrocha</taxon>
        <taxon>Ploima</taxon>
        <taxon>Brachionidae</taxon>
        <taxon>Brachionus</taxon>
    </lineage>
</organism>
<dbReference type="OrthoDB" id="3219396at2759"/>
<protein>
    <submittedName>
        <fullName evidence="1">Uncharacterized protein</fullName>
    </submittedName>
</protein>
<dbReference type="EMBL" id="REGN01003479">
    <property type="protein sequence ID" value="RNA22380.1"/>
    <property type="molecule type" value="Genomic_DNA"/>
</dbReference>
<name>A0A3M7RFU0_BRAPC</name>
<evidence type="ECO:0000313" key="1">
    <source>
        <dbReference type="EMBL" id="RNA22380.1"/>
    </source>
</evidence>